<keyword evidence="6 9" id="KW-0822">Tryptophan biosynthesis</keyword>
<evidence type="ECO:0000256" key="3">
    <source>
        <dbReference type="ARBA" id="ARBA00012572"/>
    </source>
</evidence>
<evidence type="ECO:0000256" key="9">
    <source>
        <dbReference type="HAMAP-Rule" id="MF_00135"/>
    </source>
</evidence>
<dbReference type="HAMAP" id="MF_00135">
    <property type="entry name" value="PRAI"/>
    <property type="match status" value="1"/>
</dbReference>
<protein>
    <recommendedName>
        <fullName evidence="4 9">N-(5'-phosphoribosyl)anthranilate isomerase</fullName>
        <shortName evidence="9">PRAI</shortName>
        <ecNumber evidence="3 9">5.3.1.24</ecNumber>
    </recommendedName>
</protein>
<evidence type="ECO:0000313" key="11">
    <source>
        <dbReference type="EMBL" id="MFD2164059.1"/>
    </source>
</evidence>
<evidence type="ECO:0000256" key="7">
    <source>
        <dbReference type="ARBA" id="ARBA00023141"/>
    </source>
</evidence>
<comment type="pathway">
    <text evidence="2 9">Amino-acid biosynthesis; L-tryptophan biosynthesis; L-tryptophan from chorismate: step 3/5.</text>
</comment>
<dbReference type="PANTHER" id="PTHR42894:SF1">
    <property type="entry name" value="N-(5'-PHOSPHORIBOSYL)ANTHRANILATE ISOMERASE"/>
    <property type="match status" value="1"/>
</dbReference>
<keyword evidence="7 9" id="KW-0057">Aromatic amino acid biosynthesis</keyword>
<feature type="domain" description="N-(5'phosphoribosyl) anthranilate isomerase (PRAI)" evidence="10">
    <location>
        <begin position="8"/>
        <end position="206"/>
    </location>
</feature>
<comment type="catalytic activity">
    <reaction evidence="1 9">
        <text>N-(5-phospho-beta-D-ribosyl)anthranilate = 1-(2-carboxyphenylamino)-1-deoxy-D-ribulose 5-phosphate</text>
        <dbReference type="Rhea" id="RHEA:21540"/>
        <dbReference type="ChEBI" id="CHEBI:18277"/>
        <dbReference type="ChEBI" id="CHEBI:58613"/>
        <dbReference type="EC" id="5.3.1.24"/>
    </reaction>
</comment>
<dbReference type="InterPro" id="IPR001240">
    <property type="entry name" value="PRAI_dom"/>
</dbReference>
<accession>A0ABW4ZPK1</accession>
<organism evidence="11 12">
    <name type="scientific">Paradesertivirga mongoliensis</name>
    <dbReference type="NCBI Taxonomy" id="2100740"/>
    <lineage>
        <taxon>Bacteria</taxon>
        <taxon>Pseudomonadati</taxon>
        <taxon>Bacteroidota</taxon>
        <taxon>Sphingobacteriia</taxon>
        <taxon>Sphingobacteriales</taxon>
        <taxon>Sphingobacteriaceae</taxon>
        <taxon>Paradesertivirga</taxon>
    </lineage>
</organism>
<dbReference type="Pfam" id="PF00697">
    <property type="entry name" value="PRAI"/>
    <property type="match status" value="1"/>
</dbReference>
<dbReference type="InterPro" id="IPR013785">
    <property type="entry name" value="Aldolase_TIM"/>
</dbReference>
<evidence type="ECO:0000256" key="8">
    <source>
        <dbReference type="ARBA" id="ARBA00023235"/>
    </source>
</evidence>
<dbReference type="RefSeq" id="WP_255904646.1">
    <property type="nucleotide sequence ID" value="NZ_JAFMZO010000004.1"/>
</dbReference>
<dbReference type="InterPro" id="IPR011060">
    <property type="entry name" value="RibuloseP-bd_barrel"/>
</dbReference>
<evidence type="ECO:0000256" key="6">
    <source>
        <dbReference type="ARBA" id="ARBA00022822"/>
    </source>
</evidence>
<sequence>MRKDIKLKVCGMRDAENTIQLAALQPDYIGFIFYPESKRYVGEIDQNILKKIPSDIKKTGVFVNESYRVIVDKISDFKLDAIQLHGKESAEFCDKFRTVDVEVIKAVGISNPANFDGLNEYSDAVDYFLFDTKTEQHGGSGKTFDWSLLKCYTLNKPYFLSGGLSSEHLNDLSAIQDNRLYALDLNSRFELEPGLKDIQKLRSFFNEIRVPV</sequence>
<dbReference type="EMBL" id="JBHUHZ010000003">
    <property type="protein sequence ID" value="MFD2164059.1"/>
    <property type="molecule type" value="Genomic_DNA"/>
</dbReference>
<evidence type="ECO:0000313" key="12">
    <source>
        <dbReference type="Proteomes" id="UP001597387"/>
    </source>
</evidence>
<dbReference type="Gene3D" id="3.20.20.70">
    <property type="entry name" value="Aldolase class I"/>
    <property type="match status" value="1"/>
</dbReference>
<evidence type="ECO:0000256" key="4">
    <source>
        <dbReference type="ARBA" id="ARBA00022272"/>
    </source>
</evidence>
<comment type="caution">
    <text evidence="11">The sequence shown here is derived from an EMBL/GenBank/DDBJ whole genome shotgun (WGS) entry which is preliminary data.</text>
</comment>
<dbReference type="InterPro" id="IPR044643">
    <property type="entry name" value="TrpF_fam"/>
</dbReference>
<proteinExistence type="inferred from homology"/>
<dbReference type="GO" id="GO:0016853">
    <property type="term" value="F:isomerase activity"/>
    <property type="evidence" value="ECO:0007669"/>
    <property type="project" value="UniProtKB-KW"/>
</dbReference>
<keyword evidence="8 9" id="KW-0413">Isomerase</keyword>
<dbReference type="Proteomes" id="UP001597387">
    <property type="component" value="Unassembled WGS sequence"/>
</dbReference>
<reference evidence="12" key="1">
    <citation type="journal article" date="2019" name="Int. J. Syst. Evol. Microbiol.">
        <title>The Global Catalogue of Microorganisms (GCM) 10K type strain sequencing project: providing services to taxonomists for standard genome sequencing and annotation.</title>
        <authorList>
            <consortium name="The Broad Institute Genomics Platform"/>
            <consortium name="The Broad Institute Genome Sequencing Center for Infectious Disease"/>
            <person name="Wu L."/>
            <person name="Ma J."/>
        </authorList>
    </citation>
    <scope>NUCLEOTIDE SEQUENCE [LARGE SCALE GENOMIC DNA]</scope>
    <source>
        <strain evidence="12">KCTC 42217</strain>
    </source>
</reference>
<name>A0ABW4ZPK1_9SPHI</name>
<dbReference type="SUPFAM" id="SSF51366">
    <property type="entry name" value="Ribulose-phoshate binding barrel"/>
    <property type="match status" value="1"/>
</dbReference>
<comment type="similarity">
    <text evidence="9">Belongs to the TrpF family.</text>
</comment>
<keyword evidence="5 9" id="KW-0028">Amino-acid biosynthesis</keyword>
<dbReference type="PANTHER" id="PTHR42894">
    <property type="entry name" value="N-(5'-PHOSPHORIBOSYL)ANTHRANILATE ISOMERASE"/>
    <property type="match status" value="1"/>
</dbReference>
<keyword evidence="12" id="KW-1185">Reference proteome</keyword>
<evidence type="ECO:0000256" key="5">
    <source>
        <dbReference type="ARBA" id="ARBA00022605"/>
    </source>
</evidence>
<evidence type="ECO:0000259" key="10">
    <source>
        <dbReference type="Pfam" id="PF00697"/>
    </source>
</evidence>
<dbReference type="EC" id="5.3.1.24" evidence="3 9"/>
<dbReference type="CDD" id="cd00405">
    <property type="entry name" value="PRAI"/>
    <property type="match status" value="1"/>
</dbReference>
<evidence type="ECO:0000256" key="1">
    <source>
        <dbReference type="ARBA" id="ARBA00001164"/>
    </source>
</evidence>
<gene>
    <name evidence="9" type="primary">trpF</name>
    <name evidence="11" type="ORF">ACFSJU_16745</name>
</gene>
<evidence type="ECO:0000256" key="2">
    <source>
        <dbReference type="ARBA" id="ARBA00004664"/>
    </source>
</evidence>